<name>A0ABR0ARF1_9CRUS</name>
<proteinExistence type="predicted"/>
<comment type="caution">
    <text evidence="1">The sequence shown here is derived from an EMBL/GenBank/DDBJ whole genome shotgun (WGS) entry which is preliminary data.</text>
</comment>
<sequence length="109" mass="12152">MPEFAFGSAGRNAASSFQIPSDIPLFGVSDRYEVRRFFCEEHQYGTVGVSLCSPTPGEETLQNCQNASMLAVSYQIDSGLLDTFPSATREIRVLDLDERTLYKIIAFMK</sequence>
<evidence type="ECO:0000313" key="1">
    <source>
        <dbReference type="EMBL" id="KAK4027665.1"/>
    </source>
</evidence>
<protein>
    <submittedName>
        <fullName evidence="1">Uncharacterized protein</fullName>
    </submittedName>
</protein>
<organism evidence="1 2">
    <name type="scientific">Daphnia magna</name>
    <dbReference type="NCBI Taxonomy" id="35525"/>
    <lineage>
        <taxon>Eukaryota</taxon>
        <taxon>Metazoa</taxon>
        <taxon>Ecdysozoa</taxon>
        <taxon>Arthropoda</taxon>
        <taxon>Crustacea</taxon>
        <taxon>Branchiopoda</taxon>
        <taxon>Diplostraca</taxon>
        <taxon>Cladocera</taxon>
        <taxon>Anomopoda</taxon>
        <taxon>Daphniidae</taxon>
        <taxon>Daphnia</taxon>
    </lineage>
</organism>
<evidence type="ECO:0000313" key="2">
    <source>
        <dbReference type="Proteomes" id="UP001234178"/>
    </source>
</evidence>
<accession>A0ABR0ARF1</accession>
<reference evidence="1 2" key="1">
    <citation type="journal article" date="2023" name="Nucleic Acids Res.">
        <title>The hologenome of Daphnia magna reveals possible DNA methylation and microbiome-mediated evolution of the host genome.</title>
        <authorList>
            <person name="Chaturvedi A."/>
            <person name="Li X."/>
            <person name="Dhandapani V."/>
            <person name="Marshall H."/>
            <person name="Kissane S."/>
            <person name="Cuenca-Cambronero M."/>
            <person name="Asole G."/>
            <person name="Calvet F."/>
            <person name="Ruiz-Romero M."/>
            <person name="Marangio P."/>
            <person name="Guigo R."/>
            <person name="Rago D."/>
            <person name="Mirbahai L."/>
            <person name="Eastwood N."/>
            <person name="Colbourne J.K."/>
            <person name="Zhou J."/>
            <person name="Mallon E."/>
            <person name="Orsini L."/>
        </authorList>
    </citation>
    <scope>NUCLEOTIDE SEQUENCE [LARGE SCALE GENOMIC DNA]</scope>
    <source>
        <strain evidence="1">LRV0_1</strain>
    </source>
</reference>
<dbReference type="EMBL" id="JAOYFB010000038">
    <property type="protein sequence ID" value="KAK4027665.1"/>
    <property type="molecule type" value="Genomic_DNA"/>
</dbReference>
<dbReference type="Proteomes" id="UP001234178">
    <property type="component" value="Unassembled WGS sequence"/>
</dbReference>
<keyword evidence="2" id="KW-1185">Reference proteome</keyword>
<gene>
    <name evidence="1" type="ORF">OUZ56_016712</name>
</gene>